<feature type="domain" description="BPP" evidence="2">
    <location>
        <begin position="316"/>
        <end position="640"/>
    </location>
</feature>
<feature type="chain" id="PRO_5012916882" evidence="1">
    <location>
        <begin position="24"/>
        <end position="644"/>
    </location>
</feature>
<dbReference type="SUPFAM" id="SSF50956">
    <property type="entry name" value="Thermostable phytase (3-phytase)"/>
    <property type="match status" value="2"/>
</dbReference>
<evidence type="ECO:0000313" key="4">
    <source>
        <dbReference type="Proteomes" id="UP000243463"/>
    </source>
</evidence>
<dbReference type="InterPro" id="IPR003431">
    <property type="entry name" value="B-propeller_Phytase"/>
</dbReference>
<dbReference type="Gene3D" id="2.120.10.30">
    <property type="entry name" value="TolB, C-terminal domain"/>
    <property type="match status" value="2"/>
</dbReference>
<dbReference type="EMBL" id="FZLN01000003">
    <property type="protein sequence ID" value="SNQ29714.1"/>
    <property type="molecule type" value="Genomic_DNA"/>
</dbReference>
<evidence type="ECO:0000259" key="2">
    <source>
        <dbReference type="PROSITE" id="PS51662"/>
    </source>
</evidence>
<organism evidence="3 4">
    <name type="scientific">Acinetobacter apis</name>
    <dbReference type="NCBI Taxonomy" id="1229165"/>
    <lineage>
        <taxon>Bacteria</taxon>
        <taxon>Pseudomonadati</taxon>
        <taxon>Pseudomonadota</taxon>
        <taxon>Gammaproteobacteria</taxon>
        <taxon>Moraxellales</taxon>
        <taxon>Moraxellaceae</taxon>
        <taxon>Acinetobacter</taxon>
    </lineage>
</organism>
<dbReference type="GO" id="GO:0016158">
    <property type="term" value="F:inositol hexakisphosphate 3-phosphatase activity"/>
    <property type="evidence" value="ECO:0007669"/>
    <property type="project" value="InterPro"/>
</dbReference>
<reference evidence="4" key="1">
    <citation type="submission" date="2017-06" db="EMBL/GenBank/DDBJ databases">
        <authorList>
            <person name="Varghese N."/>
            <person name="Submissions S."/>
        </authorList>
    </citation>
    <scope>NUCLEOTIDE SEQUENCE [LARGE SCALE GENOMIC DNA]</scope>
    <source>
        <strain evidence="4">ANC 5114</strain>
    </source>
</reference>
<dbReference type="OrthoDB" id="8696437at2"/>
<protein>
    <submittedName>
        <fullName evidence="3">3-phytase</fullName>
    </submittedName>
</protein>
<dbReference type="Pfam" id="PF02333">
    <property type="entry name" value="Phytase"/>
    <property type="match status" value="2"/>
</dbReference>
<keyword evidence="4" id="KW-1185">Reference proteome</keyword>
<gene>
    <name evidence="3" type="ORF">SAMN05444584_1678</name>
</gene>
<dbReference type="RefSeq" id="WP_088823763.1">
    <property type="nucleotide sequence ID" value="NZ_FZLN01000003.1"/>
</dbReference>
<sequence length="644" mass="72533">MNLHRFKTSLLAVSLLTSLGAFAQTPVTSQVTFDVQGQQQTKVEDAKWLSISNWPQASLIQTSKKDGLQILDAQQRILQKVEGRFGALDYRLTPTHLIVHTVDLVRQQAVTLSFNLNQRKWDNTIYLPKTSFKIENVCLFQDDQKQLFSFLVGEQGKGEQWLIGQNLKPMLTPKRMRSLNFPVNSKFCFVEDQQHALFVNEENVGVWQYSAEPEAPFSRHIVDLVQPYGTIQGTPHAIVQLGRSLWIVDGKSPYIYQYQYQYDGKLWKQNKQIETNLVKPEQMGLKVESNKVIALVNDNHQLKHALIDQTPPQAQPSVPASDVVIVQPTVQTVPVPSAGDAADDPAIWHNRANPEQSRILGTDKQGGLQVYDLKGKQTQYLAVGRLNNVDVRPDFNWKGKMIDLAIATNRDANSLHLFAIQKKTGVVSEIGQLPTSLKDIYGFCMYKDRQGEIYAIPNDKDGTFIQYHIQGQSTLKATEVKRFAVKTQPEGCVVDDAHEQIFLGEEDHAVWQLSLDPKQKAEMQAVIRVGEHGLKDDIEGMALYHGKTKDYLVISSQGNDSYVVVDAQAPYQYRGRFKIGINVAQDIDAVTETDGLDVTSQNLGGAWKKGMLVVQDGHKVMPEDHQNFKYIPWTDIANALKLED</sequence>
<evidence type="ECO:0000313" key="3">
    <source>
        <dbReference type="EMBL" id="SNQ29714.1"/>
    </source>
</evidence>
<dbReference type="PROSITE" id="PS51662">
    <property type="entry name" value="BP_PHYTASE"/>
    <property type="match status" value="2"/>
</dbReference>
<feature type="signal peptide" evidence="1">
    <location>
        <begin position="1"/>
        <end position="23"/>
    </location>
</feature>
<dbReference type="InterPro" id="IPR011042">
    <property type="entry name" value="6-blade_b-propeller_TolB-like"/>
</dbReference>
<accession>A0A217EH87</accession>
<dbReference type="AlphaFoldDB" id="A0A217EH87"/>
<feature type="domain" description="BPP" evidence="2">
    <location>
        <begin position="12"/>
        <end position="306"/>
    </location>
</feature>
<keyword evidence="1" id="KW-0732">Signal</keyword>
<name>A0A217EH87_9GAMM</name>
<proteinExistence type="predicted"/>
<dbReference type="Proteomes" id="UP000243463">
    <property type="component" value="Unassembled WGS sequence"/>
</dbReference>
<evidence type="ECO:0000256" key="1">
    <source>
        <dbReference type="SAM" id="SignalP"/>
    </source>
</evidence>